<dbReference type="FunFam" id="1.10.340.30:FF:000009">
    <property type="entry name" value="DNA-3-methyladenine glycosylase I"/>
    <property type="match status" value="1"/>
</dbReference>
<dbReference type="EMBL" id="AP021874">
    <property type="protein sequence ID" value="BBO66271.1"/>
    <property type="molecule type" value="Genomic_DNA"/>
</dbReference>
<reference evidence="10 11" key="1">
    <citation type="submission" date="2019-11" db="EMBL/GenBank/DDBJ databases">
        <title>Comparative genomics of hydrocarbon-degrading Desulfosarcina strains.</title>
        <authorList>
            <person name="Watanabe M."/>
            <person name="Kojima H."/>
            <person name="Fukui M."/>
        </authorList>
    </citation>
    <scope>NUCLEOTIDE SEQUENCE [LARGE SCALE GENOMIC DNA]</scope>
    <source>
        <strain evidence="10 11">PL12</strain>
    </source>
</reference>
<organism evidence="10 11">
    <name type="scientific">Desulfosarcina alkanivorans</name>
    <dbReference type="NCBI Taxonomy" id="571177"/>
    <lineage>
        <taxon>Bacteria</taxon>
        <taxon>Pseudomonadati</taxon>
        <taxon>Thermodesulfobacteriota</taxon>
        <taxon>Desulfobacteria</taxon>
        <taxon>Desulfobacterales</taxon>
        <taxon>Desulfosarcinaceae</taxon>
        <taxon>Desulfosarcina</taxon>
    </lineage>
</organism>
<dbReference type="GO" id="GO:0006284">
    <property type="term" value="P:base-excision repair"/>
    <property type="evidence" value="ECO:0007669"/>
    <property type="project" value="InterPro"/>
</dbReference>
<protein>
    <recommendedName>
        <fullName evidence="8">DNA-3-methyladenine glycosylase I</fullName>
        <ecNumber evidence="8">3.2.2.20</ecNumber>
    </recommendedName>
</protein>
<dbReference type="NCBIfam" id="TIGR00624">
    <property type="entry name" value="tag"/>
    <property type="match status" value="1"/>
</dbReference>
<evidence type="ECO:0000313" key="11">
    <source>
        <dbReference type="Proteomes" id="UP000427906"/>
    </source>
</evidence>
<evidence type="ECO:0000256" key="2">
    <source>
        <dbReference type="ARBA" id="ARBA00022763"/>
    </source>
</evidence>
<evidence type="ECO:0000256" key="8">
    <source>
        <dbReference type="ARBA" id="ARBA00066766"/>
    </source>
</evidence>
<evidence type="ECO:0000256" key="4">
    <source>
        <dbReference type="ARBA" id="ARBA00022833"/>
    </source>
</evidence>
<dbReference type="KEGG" id="dalk:DSCA_02010"/>
<sequence>MKNRCTWCGSDPLYIAYHDDEWGVPVHDDRRLFEFLILEGAQAGLSWLTILKKRENYRNAFHSFDCETIASYTETDVSRLLSDSGIVRNRLKIESAIRNARGVIKIQDEFGSLDAYLWRYVEGVPKPNEWKSMAELPAKTEISDMMSKDLKKRGFNFVGPTICYAFMQAVGMVNDHTTDCFRHEELRTFVGP</sequence>
<accession>A0A5K7YHR2</accession>
<evidence type="ECO:0000256" key="1">
    <source>
        <dbReference type="ARBA" id="ARBA00022723"/>
    </source>
</evidence>
<keyword evidence="3" id="KW-0378">Hydrolase</keyword>
<dbReference type="GO" id="GO:0008725">
    <property type="term" value="F:DNA-3-methyladenine glycosylase activity"/>
    <property type="evidence" value="ECO:0007669"/>
    <property type="project" value="UniProtKB-EC"/>
</dbReference>
<dbReference type="InterPro" id="IPR052891">
    <property type="entry name" value="DNA-3mA_glycosylase"/>
</dbReference>
<dbReference type="EC" id="3.2.2.20" evidence="8"/>
<dbReference type="InterPro" id="IPR011257">
    <property type="entry name" value="DNA_glycosylase"/>
</dbReference>
<dbReference type="InterPro" id="IPR005019">
    <property type="entry name" value="Adenine_glyco"/>
</dbReference>
<keyword evidence="4 9" id="KW-0862">Zinc</keyword>
<dbReference type="InterPro" id="IPR004597">
    <property type="entry name" value="Tag"/>
</dbReference>
<dbReference type="Gene3D" id="1.10.340.30">
    <property type="entry name" value="Hypothetical protein, domain 2"/>
    <property type="match status" value="1"/>
</dbReference>
<evidence type="ECO:0000256" key="6">
    <source>
        <dbReference type="ARBA" id="ARBA00052558"/>
    </source>
</evidence>
<dbReference type="Proteomes" id="UP000427906">
    <property type="component" value="Chromosome"/>
</dbReference>
<comment type="function">
    <text evidence="7">Hydrolysis of the deoxyribose N-glycosidic bond to excise 3-methyladenine from the damaged DNA polymer formed by alkylation lesions.</text>
</comment>
<feature type="binding site" evidence="9">
    <location>
        <position position="5"/>
    </location>
    <ligand>
        <name>Zn(2+)</name>
        <dbReference type="ChEBI" id="CHEBI:29105"/>
    </ligand>
</feature>
<evidence type="ECO:0000313" key="10">
    <source>
        <dbReference type="EMBL" id="BBO66271.1"/>
    </source>
</evidence>
<dbReference type="PANTHER" id="PTHR30037">
    <property type="entry name" value="DNA-3-METHYLADENINE GLYCOSYLASE 1"/>
    <property type="match status" value="1"/>
</dbReference>
<dbReference type="OrthoDB" id="9807664at2"/>
<evidence type="ECO:0000256" key="5">
    <source>
        <dbReference type="ARBA" id="ARBA00023204"/>
    </source>
</evidence>
<proteinExistence type="predicted"/>
<dbReference type="AlphaFoldDB" id="A0A5K7YHR2"/>
<name>A0A5K7YHR2_9BACT</name>
<dbReference type="SUPFAM" id="SSF48150">
    <property type="entry name" value="DNA-glycosylase"/>
    <property type="match status" value="1"/>
</dbReference>
<keyword evidence="2" id="KW-0227">DNA damage</keyword>
<gene>
    <name evidence="10" type="primary">tag</name>
    <name evidence="10" type="ORF">DSCA_02010</name>
</gene>
<feature type="binding site" evidence="9">
    <location>
        <position position="176"/>
    </location>
    <ligand>
        <name>Zn(2+)</name>
        <dbReference type="ChEBI" id="CHEBI:29105"/>
    </ligand>
</feature>
<comment type="catalytic activity">
    <reaction evidence="6">
        <text>Hydrolysis of alkylated DNA, releasing 3-methyladenine.</text>
        <dbReference type="EC" id="3.2.2.20"/>
    </reaction>
</comment>
<feature type="binding site" evidence="9">
    <location>
        <position position="180"/>
    </location>
    <ligand>
        <name>Zn(2+)</name>
        <dbReference type="ChEBI" id="CHEBI:29105"/>
    </ligand>
</feature>
<keyword evidence="11" id="KW-1185">Reference proteome</keyword>
<evidence type="ECO:0000256" key="3">
    <source>
        <dbReference type="ARBA" id="ARBA00022801"/>
    </source>
</evidence>
<dbReference type="GO" id="GO:0046872">
    <property type="term" value="F:metal ion binding"/>
    <property type="evidence" value="ECO:0007669"/>
    <property type="project" value="UniProtKB-KW"/>
</dbReference>
<dbReference type="Pfam" id="PF03352">
    <property type="entry name" value="Adenine_glyco"/>
    <property type="match status" value="1"/>
</dbReference>
<evidence type="ECO:0000256" key="9">
    <source>
        <dbReference type="PIRSR" id="PIRSR604597-1"/>
    </source>
</evidence>
<keyword evidence="1 9" id="KW-0479">Metal-binding</keyword>
<dbReference type="RefSeq" id="WP_155314675.1">
    <property type="nucleotide sequence ID" value="NZ_AP021874.1"/>
</dbReference>
<feature type="binding site" evidence="9">
    <location>
        <position position="18"/>
    </location>
    <ligand>
        <name>Zn(2+)</name>
        <dbReference type="ChEBI" id="CHEBI:29105"/>
    </ligand>
</feature>
<keyword evidence="5" id="KW-0234">DNA repair</keyword>
<evidence type="ECO:0000256" key="7">
    <source>
        <dbReference type="ARBA" id="ARBA00057608"/>
    </source>
</evidence>
<dbReference type="PANTHER" id="PTHR30037:SF4">
    <property type="entry name" value="DNA-3-METHYLADENINE GLYCOSYLASE I"/>
    <property type="match status" value="1"/>
</dbReference>